<evidence type="ECO:0008006" key="2">
    <source>
        <dbReference type="Google" id="ProtNLM"/>
    </source>
</evidence>
<reference evidence="1" key="1">
    <citation type="journal article" date="2015" name="Nature">
        <title>Complex archaea that bridge the gap between prokaryotes and eukaryotes.</title>
        <authorList>
            <person name="Spang A."/>
            <person name="Saw J.H."/>
            <person name="Jorgensen S.L."/>
            <person name="Zaremba-Niedzwiedzka K."/>
            <person name="Martijn J."/>
            <person name="Lind A.E."/>
            <person name="van Eijk R."/>
            <person name="Schleper C."/>
            <person name="Guy L."/>
            <person name="Ettema T.J."/>
        </authorList>
    </citation>
    <scope>NUCLEOTIDE SEQUENCE</scope>
</reference>
<dbReference type="Pfam" id="PF11136">
    <property type="entry name" value="DUF2889"/>
    <property type="match status" value="1"/>
</dbReference>
<protein>
    <recommendedName>
        <fullName evidence="2">DUF2889 domain-containing protein</fullName>
    </recommendedName>
</protein>
<organism evidence="1">
    <name type="scientific">marine sediment metagenome</name>
    <dbReference type="NCBI Taxonomy" id="412755"/>
    <lineage>
        <taxon>unclassified sequences</taxon>
        <taxon>metagenomes</taxon>
        <taxon>ecological metagenomes</taxon>
    </lineage>
</organism>
<comment type="caution">
    <text evidence="1">The sequence shown here is derived from an EMBL/GenBank/DDBJ whole genome shotgun (WGS) entry which is preliminary data.</text>
</comment>
<accession>A0A0F8WVK2</accession>
<dbReference type="AlphaFoldDB" id="A0A0F8WVK2"/>
<dbReference type="InterPro" id="IPR021312">
    <property type="entry name" value="DUF2889"/>
</dbReference>
<proteinExistence type="predicted"/>
<evidence type="ECO:0000313" key="1">
    <source>
        <dbReference type="EMBL" id="KKK52435.1"/>
    </source>
</evidence>
<name>A0A0F8WVK2_9ZZZZ</name>
<sequence>MNKNKNTQNKERRLYNRKKNTDVYLLPSGRQFRTVVEMQDGLHHMRLDMIVNQPSLRIKEINCEMPGVPDAICRKAQDCLAPLVGKRVVPGIMHGMDQVTRGGCTHLINLFHEACYNLIQAQGVAGKEDLQALFPGIAEEQLYKIFFWFRPDMKNSCIRYNEDSPFLQRIQQIQVPEGAEKLRAIAKAK</sequence>
<dbReference type="EMBL" id="LAZR01067017">
    <property type="protein sequence ID" value="KKK52435.1"/>
    <property type="molecule type" value="Genomic_DNA"/>
</dbReference>
<gene>
    <name evidence="1" type="ORF">LCGC14_3104940</name>
</gene>